<dbReference type="PANTHER" id="PTHR48090">
    <property type="entry name" value="UNDECAPRENYL-PHOSPHATE 4-DEOXY-4-FORMAMIDO-L-ARABINOSE TRANSFERASE-RELATED"/>
    <property type="match status" value="1"/>
</dbReference>
<evidence type="ECO:0000256" key="4">
    <source>
        <dbReference type="ARBA" id="ARBA00022692"/>
    </source>
</evidence>
<dbReference type="InterPro" id="IPR029044">
    <property type="entry name" value="Nucleotide-diphossugar_trans"/>
</dbReference>
<reference evidence="9" key="1">
    <citation type="submission" date="2019-08" db="EMBL/GenBank/DDBJ databases">
        <authorList>
            <person name="Kucharzyk K."/>
            <person name="Murdoch R.W."/>
            <person name="Higgins S."/>
            <person name="Loffler F."/>
        </authorList>
    </citation>
    <scope>NUCLEOTIDE SEQUENCE</scope>
</reference>
<dbReference type="CDD" id="cd04187">
    <property type="entry name" value="DPM1_like_bac"/>
    <property type="match status" value="1"/>
</dbReference>
<evidence type="ECO:0000256" key="3">
    <source>
        <dbReference type="ARBA" id="ARBA00022679"/>
    </source>
</evidence>
<accession>A0A644Z5S1</accession>
<evidence type="ECO:0000256" key="7">
    <source>
        <dbReference type="SAM" id="Phobius"/>
    </source>
</evidence>
<evidence type="ECO:0000256" key="6">
    <source>
        <dbReference type="ARBA" id="ARBA00023136"/>
    </source>
</evidence>
<gene>
    <name evidence="9" type="primary">yfdH_5</name>
    <name evidence="9" type="ORF">SDC9_82561</name>
</gene>
<comment type="subcellular location">
    <subcellularLocation>
        <location evidence="1">Membrane</location>
        <topology evidence="1">Multi-pass membrane protein</topology>
    </subcellularLocation>
</comment>
<sequence>MKHICVVTPCYNEEENVEALYSAVKKQFSLLPQYEYSHLFIDNASKDKTPVILEQLAKSDSRVKVILNARNFGHLRSPFHGMLSAPGDAVISMAADFQDPPDMIPLLIEKWEEGNLSVIAVKTKSKENALMFLIRKIYYSIVRNISEIQSIDNYTGFGLYDRKVIEGMRRLNDPYPYIRGMISEIGYSYATVEFTQPRRSRGITKNNFYTLFDLAMLGITANSKVPLRMATFLGFIMSGISMLVAIAYFILKLVYWDTFSMGTAPAAIGIWFLGSLQLFFIGILGEYVINIYTRVANRPHVFEKKRINFEDKAKE</sequence>
<evidence type="ECO:0000256" key="1">
    <source>
        <dbReference type="ARBA" id="ARBA00004141"/>
    </source>
</evidence>
<evidence type="ECO:0000313" key="9">
    <source>
        <dbReference type="EMBL" id="MPM35967.1"/>
    </source>
</evidence>
<dbReference type="AlphaFoldDB" id="A0A644Z5S1"/>
<evidence type="ECO:0000256" key="5">
    <source>
        <dbReference type="ARBA" id="ARBA00022989"/>
    </source>
</evidence>
<keyword evidence="2 9" id="KW-0328">Glycosyltransferase</keyword>
<dbReference type="EMBL" id="VSSQ01007452">
    <property type="protein sequence ID" value="MPM35967.1"/>
    <property type="molecule type" value="Genomic_DNA"/>
</dbReference>
<dbReference type="Pfam" id="PF00535">
    <property type="entry name" value="Glycos_transf_2"/>
    <property type="match status" value="1"/>
</dbReference>
<dbReference type="InterPro" id="IPR001173">
    <property type="entry name" value="Glyco_trans_2-like"/>
</dbReference>
<comment type="caution">
    <text evidence="9">The sequence shown here is derived from an EMBL/GenBank/DDBJ whole genome shotgun (WGS) entry which is preliminary data.</text>
</comment>
<dbReference type="Gene3D" id="3.90.550.10">
    <property type="entry name" value="Spore Coat Polysaccharide Biosynthesis Protein SpsA, Chain A"/>
    <property type="match status" value="1"/>
</dbReference>
<keyword evidence="5 7" id="KW-1133">Transmembrane helix</keyword>
<evidence type="ECO:0000259" key="8">
    <source>
        <dbReference type="Pfam" id="PF00535"/>
    </source>
</evidence>
<feature type="transmembrane region" description="Helical" evidence="7">
    <location>
        <begin position="232"/>
        <end position="256"/>
    </location>
</feature>
<organism evidence="9">
    <name type="scientific">bioreactor metagenome</name>
    <dbReference type="NCBI Taxonomy" id="1076179"/>
    <lineage>
        <taxon>unclassified sequences</taxon>
        <taxon>metagenomes</taxon>
        <taxon>ecological metagenomes</taxon>
    </lineage>
</organism>
<evidence type="ECO:0000256" key="2">
    <source>
        <dbReference type="ARBA" id="ARBA00022676"/>
    </source>
</evidence>
<feature type="domain" description="Glycosyltransferase 2-like" evidence="8">
    <location>
        <begin position="5"/>
        <end position="166"/>
    </location>
</feature>
<name>A0A644Z5S1_9ZZZZ</name>
<dbReference type="InterPro" id="IPR050256">
    <property type="entry name" value="Glycosyltransferase_2"/>
</dbReference>
<feature type="transmembrane region" description="Helical" evidence="7">
    <location>
        <begin position="268"/>
        <end position="289"/>
    </location>
</feature>
<dbReference type="PANTHER" id="PTHR48090:SF1">
    <property type="entry name" value="PROPHAGE BACTOPRENOL GLUCOSYL TRANSFERASE HOMOLOG"/>
    <property type="match status" value="1"/>
</dbReference>
<keyword evidence="4 7" id="KW-0812">Transmembrane</keyword>
<dbReference type="GO" id="GO:0005886">
    <property type="term" value="C:plasma membrane"/>
    <property type="evidence" value="ECO:0007669"/>
    <property type="project" value="TreeGrafter"/>
</dbReference>
<keyword evidence="3 9" id="KW-0808">Transferase</keyword>
<dbReference type="GO" id="GO:0016757">
    <property type="term" value="F:glycosyltransferase activity"/>
    <property type="evidence" value="ECO:0007669"/>
    <property type="project" value="UniProtKB-KW"/>
</dbReference>
<dbReference type="EC" id="2.4.1.-" evidence="9"/>
<dbReference type="SUPFAM" id="SSF53448">
    <property type="entry name" value="Nucleotide-diphospho-sugar transferases"/>
    <property type="match status" value="1"/>
</dbReference>
<protein>
    <submittedName>
        <fullName evidence="9">Prophage bactoprenol glucosyl transferase</fullName>
        <ecNumber evidence="9">2.4.1.-</ecNumber>
    </submittedName>
</protein>
<keyword evidence="6 7" id="KW-0472">Membrane</keyword>
<proteinExistence type="predicted"/>